<dbReference type="OrthoDB" id="266138at2759"/>
<sequence length="191" mass="20822">MRPGDTAGKYMTREGELQQSAFQDRISQSFYAFLSNLDILSSFAASLESAQVSDAEEPVTPSPALSSPTSSAEEHPGYHRQAVLAVSGHVSPVMRPHALLSLESLESLHSHSGRLLTLHLEKDRSVIWPSLIVGPVPQELSLSAPIPMPYGPDLEVKYNMDPTSLVLFAIELLEGQGGSIRMLRALFLNAW</sequence>
<keyword evidence="3" id="KW-1185">Reference proteome</keyword>
<dbReference type="Proteomes" id="UP000054018">
    <property type="component" value="Unassembled WGS sequence"/>
</dbReference>
<name>A0A0C9YHY5_9AGAM</name>
<evidence type="ECO:0000313" key="3">
    <source>
        <dbReference type="Proteomes" id="UP000054018"/>
    </source>
</evidence>
<evidence type="ECO:0000256" key="1">
    <source>
        <dbReference type="SAM" id="MobiDB-lite"/>
    </source>
</evidence>
<organism evidence="2 3">
    <name type="scientific">Pisolithus microcarpus 441</name>
    <dbReference type="NCBI Taxonomy" id="765257"/>
    <lineage>
        <taxon>Eukaryota</taxon>
        <taxon>Fungi</taxon>
        <taxon>Dikarya</taxon>
        <taxon>Basidiomycota</taxon>
        <taxon>Agaricomycotina</taxon>
        <taxon>Agaricomycetes</taxon>
        <taxon>Agaricomycetidae</taxon>
        <taxon>Boletales</taxon>
        <taxon>Sclerodermatineae</taxon>
        <taxon>Pisolithaceae</taxon>
        <taxon>Pisolithus</taxon>
    </lineage>
</organism>
<accession>A0A0C9YHY5</accession>
<feature type="region of interest" description="Disordered" evidence="1">
    <location>
        <begin position="53"/>
        <end position="77"/>
    </location>
</feature>
<protein>
    <submittedName>
        <fullName evidence="2">Uncharacterized protein</fullName>
    </submittedName>
</protein>
<dbReference type="EMBL" id="KN833862">
    <property type="protein sequence ID" value="KIK16306.1"/>
    <property type="molecule type" value="Genomic_DNA"/>
</dbReference>
<reference evidence="3" key="2">
    <citation type="submission" date="2015-01" db="EMBL/GenBank/DDBJ databases">
        <title>Evolutionary Origins and Diversification of the Mycorrhizal Mutualists.</title>
        <authorList>
            <consortium name="DOE Joint Genome Institute"/>
            <consortium name="Mycorrhizal Genomics Consortium"/>
            <person name="Kohler A."/>
            <person name="Kuo A."/>
            <person name="Nagy L.G."/>
            <person name="Floudas D."/>
            <person name="Copeland A."/>
            <person name="Barry K.W."/>
            <person name="Cichocki N."/>
            <person name="Veneault-Fourrey C."/>
            <person name="LaButti K."/>
            <person name="Lindquist E.A."/>
            <person name="Lipzen A."/>
            <person name="Lundell T."/>
            <person name="Morin E."/>
            <person name="Murat C."/>
            <person name="Riley R."/>
            <person name="Ohm R."/>
            <person name="Sun H."/>
            <person name="Tunlid A."/>
            <person name="Henrissat B."/>
            <person name="Grigoriev I.V."/>
            <person name="Hibbett D.S."/>
            <person name="Martin F."/>
        </authorList>
    </citation>
    <scope>NUCLEOTIDE SEQUENCE [LARGE SCALE GENOMIC DNA]</scope>
    <source>
        <strain evidence="3">441</strain>
    </source>
</reference>
<evidence type="ECO:0000313" key="2">
    <source>
        <dbReference type="EMBL" id="KIK16306.1"/>
    </source>
</evidence>
<proteinExistence type="predicted"/>
<dbReference type="STRING" id="765257.A0A0C9YHY5"/>
<dbReference type="AlphaFoldDB" id="A0A0C9YHY5"/>
<gene>
    <name evidence="2" type="ORF">PISMIDRAFT_15935</name>
</gene>
<feature type="compositionally biased region" description="Low complexity" evidence="1">
    <location>
        <begin position="58"/>
        <end position="71"/>
    </location>
</feature>
<reference evidence="2 3" key="1">
    <citation type="submission" date="2014-04" db="EMBL/GenBank/DDBJ databases">
        <authorList>
            <consortium name="DOE Joint Genome Institute"/>
            <person name="Kuo A."/>
            <person name="Kohler A."/>
            <person name="Costa M.D."/>
            <person name="Nagy L.G."/>
            <person name="Floudas D."/>
            <person name="Copeland A."/>
            <person name="Barry K.W."/>
            <person name="Cichocki N."/>
            <person name="Veneault-Fourrey C."/>
            <person name="LaButti K."/>
            <person name="Lindquist E.A."/>
            <person name="Lipzen A."/>
            <person name="Lundell T."/>
            <person name="Morin E."/>
            <person name="Murat C."/>
            <person name="Sun H."/>
            <person name="Tunlid A."/>
            <person name="Henrissat B."/>
            <person name="Grigoriev I.V."/>
            <person name="Hibbett D.S."/>
            <person name="Martin F."/>
            <person name="Nordberg H.P."/>
            <person name="Cantor M.N."/>
            <person name="Hua S.X."/>
        </authorList>
    </citation>
    <scope>NUCLEOTIDE SEQUENCE [LARGE SCALE GENOMIC DNA]</scope>
    <source>
        <strain evidence="2 3">441</strain>
    </source>
</reference>
<dbReference type="HOGENOM" id="CLU_125095_0_0_1"/>